<comment type="similarity">
    <text evidence="1">Belongs to the KNR4/SMI1 family.</text>
</comment>
<dbReference type="GeneID" id="26839812"/>
<dbReference type="PANTHER" id="PTHR47432">
    <property type="entry name" value="CELL WALL ASSEMBLY REGULATOR SMI1"/>
    <property type="match status" value="1"/>
</dbReference>
<feature type="domain" description="Knr4/Smi1-like" evidence="3">
    <location>
        <begin position="98"/>
        <end position="296"/>
    </location>
</feature>
<dbReference type="RefSeq" id="XP_015467542.1">
    <property type="nucleotide sequence ID" value="XM_015611633.1"/>
</dbReference>
<dbReference type="Proteomes" id="UP000054251">
    <property type="component" value="Unassembled WGS sequence"/>
</dbReference>
<dbReference type="SUPFAM" id="SSF160631">
    <property type="entry name" value="SMI1/KNR4-like"/>
    <property type="match status" value="1"/>
</dbReference>
<dbReference type="OrthoDB" id="2305498at2759"/>
<evidence type="ECO:0000256" key="1">
    <source>
        <dbReference type="ARBA" id="ARBA00005303"/>
    </source>
</evidence>
<dbReference type="PIRSF" id="PIRSF017023">
    <property type="entry name" value="KNR4"/>
    <property type="match status" value="1"/>
</dbReference>
<dbReference type="SMART" id="SM00860">
    <property type="entry name" value="SMI1_KNR4"/>
    <property type="match status" value="1"/>
</dbReference>
<dbReference type="EMBL" id="LMYN01000053">
    <property type="protein sequence ID" value="KSA01440.1"/>
    <property type="molecule type" value="Genomic_DNA"/>
</dbReference>
<organism evidence="4 5">
    <name type="scientific">Debaryomyces fabryi</name>
    <dbReference type="NCBI Taxonomy" id="58627"/>
    <lineage>
        <taxon>Eukaryota</taxon>
        <taxon>Fungi</taxon>
        <taxon>Dikarya</taxon>
        <taxon>Ascomycota</taxon>
        <taxon>Saccharomycotina</taxon>
        <taxon>Pichiomycetes</taxon>
        <taxon>Debaryomycetaceae</taxon>
        <taxon>Debaryomyces</taxon>
    </lineage>
</organism>
<comment type="caution">
    <text evidence="4">The sequence shown here is derived from an EMBL/GenBank/DDBJ whole genome shotgun (WGS) entry which is preliminary data.</text>
</comment>
<dbReference type="InterPro" id="IPR051873">
    <property type="entry name" value="KNR4/SMI1_regulator"/>
</dbReference>
<feature type="compositionally biased region" description="Basic and acidic residues" evidence="2">
    <location>
        <begin position="421"/>
        <end position="438"/>
    </location>
</feature>
<evidence type="ECO:0000256" key="2">
    <source>
        <dbReference type="SAM" id="MobiDB-lite"/>
    </source>
</evidence>
<keyword evidence="5" id="KW-1185">Reference proteome</keyword>
<dbReference type="InterPro" id="IPR009203">
    <property type="entry name" value="Knr4/Smi1"/>
</dbReference>
<dbReference type="InterPro" id="IPR018958">
    <property type="entry name" value="Knr4/Smi1-like_dom"/>
</dbReference>
<evidence type="ECO:0000313" key="4">
    <source>
        <dbReference type="EMBL" id="KSA01440.1"/>
    </source>
</evidence>
<evidence type="ECO:0000259" key="3">
    <source>
        <dbReference type="SMART" id="SM00860"/>
    </source>
</evidence>
<proteinExistence type="inferred from homology"/>
<reference evidence="4 5" key="1">
    <citation type="submission" date="2015-11" db="EMBL/GenBank/DDBJ databases">
        <title>The genome of Debaryomyces fabryi.</title>
        <authorList>
            <person name="Tafer H."/>
            <person name="Lopandic K."/>
        </authorList>
    </citation>
    <scope>NUCLEOTIDE SEQUENCE [LARGE SCALE GENOMIC DNA]</scope>
    <source>
        <strain evidence="4 5">CBS 789</strain>
    </source>
</reference>
<sequence length="451" mass="50989">MKFGKLQEFIYSLSTQDKYSEFDPKKSFNRVNTQETELLFSHHNQSNASLIGGPTNDVESNVNKNQFDGVHEVRLAWRHIKNWLLKYSPDLNSSLQSPCTDADLTDFQKDLNIKLPNCLIEFFKITDGQSYFNDNGSGGLVFGLKLMPIDEIMVMTEHWRKVADYLNLKLLHANQTNKLQELSKLETSHANSSQLKFSSSNLDLMEPVKIAKQQRQETADSPSIPRQKSIPPGTIHDSFAHPMWIPIITDEVGNCIGIDLCPPTNGGGIWGQVILFGREFDNKYLIADNFGDFLLIFANDLEMGNWDFRSNQTNNNEDLLIGSEGELVFVEKSTNKEIPYLEVLKKRCIEKWLSSLNEQHSEKSEEIKQLIKDLNLNSSSILKFKNSMDQFVNNNLSNIEGINDPITHSEAKVAGGSNKTKNQEKVGDTKGIKQDDSSKLSLAMSTSDEDE</sequence>
<feature type="region of interest" description="Disordered" evidence="2">
    <location>
        <begin position="212"/>
        <end position="232"/>
    </location>
</feature>
<name>A0A0V1PYZ3_9ASCO</name>
<dbReference type="AlphaFoldDB" id="A0A0V1PYZ3"/>
<evidence type="ECO:0000313" key="5">
    <source>
        <dbReference type="Proteomes" id="UP000054251"/>
    </source>
</evidence>
<feature type="region of interest" description="Disordered" evidence="2">
    <location>
        <begin position="410"/>
        <end position="451"/>
    </location>
</feature>
<gene>
    <name evidence="4" type="ORF">AC631_02803</name>
</gene>
<protein>
    <submittedName>
        <fullName evidence="4">KNR4/SMI1-like protein 1</fullName>
    </submittedName>
</protein>
<dbReference type="PANTHER" id="PTHR47432:SF1">
    <property type="entry name" value="CELL WALL ASSEMBLY REGULATOR SMI1"/>
    <property type="match status" value="1"/>
</dbReference>
<dbReference type="InterPro" id="IPR037883">
    <property type="entry name" value="Knr4/Smi1-like_sf"/>
</dbReference>
<dbReference type="GO" id="GO:0043332">
    <property type="term" value="C:mating projection tip"/>
    <property type="evidence" value="ECO:0007669"/>
    <property type="project" value="TreeGrafter"/>
</dbReference>
<feature type="compositionally biased region" description="Polar residues" evidence="2">
    <location>
        <begin position="439"/>
        <end position="451"/>
    </location>
</feature>
<dbReference type="GO" id="GO:0070880">
    <property type="term" value="P:fungal-type cell wall beta-glucan biosynthetic process"/>
    <property type="evidence" value="ECO:0007669"/>
    <property type="project" value="TreeGrafter"/>
</dbReference>
<accession>A0A0V1PYZ3</accession>
<dbReference type="Pfam" id="PF09346">
    <property type="entry name" value="SMI1_KNR4"/>
    <property type="match status" value="1"/>
</dbReference>